<comment type="caution">
    <text evidence="3">The sequence shown here is derived from an EMBL/GenBank/DDBJ whole genome shotgun (WGS) entry which is preliminary data.</text>
</comment>
<sequence length="158" mass="17073">MKHGFIAAALMALALGTSAGVWASGGGGGGGGGQSSPPSVMAAHIKAKLDARDWQGALSLLDEARQQQPRNADWWNYTGYAQRNLGHLPESFAAYEEALRLNPKHLGAHEYLGEAYLQDNQPDKAREQLKQLQALCGHCDEYQDLEEAISDYTAKHPG</sequence>
<dbReference type="InterPro" id="IPR011990">
    <property type="entry name" value="TPR-like_helical_dom_sf"/>
</dbReference>
<feature type="chain" id="PRO_5032634883" evidence="2">
    <location>
        <begin position="24"/>
        <end position="158"/>
    </location>
</feature>
<dbReference type="SUPFAM" id="SSF48452">
    <property type="entry name" value="TPR-like"/>
    <property type="match status" value="1"/>
</dbReference>
<keyword evidence="1" id="KW-0802">TPR repeat</keyword>
<dbReference type="Proteomes" id="UP000543030">
    <property type="component" value="Unassembled WGS sequence"/>
</dbReference>
<evidence type="ECO:0000256" key="1">
    <source>
        <dbReference type="PROSITE-ProRule" id="PRU00339"/>
    </source>
</evidence>
<evidence type="ECO:0000313" key="3">
    <source>
        <dbReference type="EMBL" id="MBB5193319.1"/>
    </source>
</evidence>
<proteinExistence type="predicted"/>
<dbReference type="RefSeq" id="WP_184102960.1">
    <property type="nucleotide sequence ID" value="NZ_JACHHN010000010.1"/>
</dbReference>
<feature type="signal peptide" evidence="2">
    <location>
        <begin position="1"/>
        <end position="23"/>
    </location>
</feature>
<dbReference type="Pfam" id="PF13432">
    <property type="entry name" value="TPR_16"/>
    <property type="match status" value="1"/>
</dbReference>
<name>A0A840RI29_9NEIS</name>
<dbReference type="PROSITE" id="PS50005">
    <property type="entry name" value="TPR"/>
    <property type="match status" value="1"/>
</dbReference>
<dbReference type="InterPro" id="IPR019734">
    <property type="entry name" value="TPR_rpt"/>
</dbReference>
<dbReference type="Gene3D" id="1.25.40.10">
    <property type="entry name" value="Tetratricopeptide repeat domain"/>
    <property type="match status" value="1"/>
</dbReference>
<evidence type="ECO:0000313" key="4">
    <source>
        <dbReference type="Proteomes" id="UP000543030"/>
    </source>
</evidence>
<dbReference type="AlphaFoldDB" id="A0A840RI29"/>
<protein>
    <submittedName>
        <fullName evidence="3">Tetratricopeptide (TPR) repeat protein</fullName>
    </submittedName>
</protein>
<dbReference type="EMBL" id="JACHHN010000010">
    <property type="protein sequence ID" value="MBB5193319.1"/>
    <property type="molecule type" value="Genomic_DNA"/>
</dbReference>
<evidence type="ECO:0000256" key="2">
    <source>
        <dbReference type="SAM" id="SignalP"/>
    </source>
</evidence>
<gene>
    <name evidence="3" type="ORF">HNQ50_004073</name>
</gene>
<keyword evidence="2" id="KW-0732">Signal</keyword>
<organism evidence="3 4">
    <name type="scientific">Silvimonas terrae</name>
    <dbReference type="NCBI Taxonomy" id="300266"/>
    <lineage>
        <taxon>Bacteria</taxon>
        <taxon>Pseudomonadati</taxon>
        <taxon>Pseudomonadota</taxon>
        <taxon>Betaproteobacteria</taxon>
        <taxon>Neisseriales</taxon>
        <taxon>Chitinibacteraceae</taxon>
        <taxon>Silvimonas</taxon>
    </lineage>
</organism>
<dbReference type="SMART" id="SM00028">
    <property type="entry name" value="TPR"/>
    <property type="match status" value="2"/>
</dbReference>
<keyword evidence="4" id="KW-1185">Reference proteome</keyword>
<accession>A0A840RI29</accession>
<reference evidence="3 4" key="1">
    <citation type="submission" date="2020-08" db="EMBL/GenBank/DDBJ databases">
        <title>Genomic Encyclopedia of Type Strains, Phase IV (KMG-IV): sequencing the most valuable type-strain genomes for metagenomic binning, comparative biology and taxonomic classification.</title>
        <authorList>
            <person name="Goeker M."/>
        </authorList>
    </citation>
    <scope>NUCLEOTIDE SEQUENCE [LARGE SCALE GENOMIC DNA]</scope>
    <source>
        <strain evidence="3 4">DSM 18233</strain>
    </source>
</reference>
<feature type="repeat" description="TPR" evidence="1">
    <location>
        <begin position="72"/>
        <end position="105"/>
    </location>
</feature>